<dbReference type="GO" id="GO:0000976">
    <property type="term" value="F:transcription cis-regulatory region binding"/>
    <property type="evidence" value="ECO:0007669"/>
    <property type="project" value="TreeGrafter"/>
</dbReference>
<keyword evidence="4" id="KW-0804">Transcription</keyword>
<dbReference type="PANTHER" id="PTHR30055">
    <property type="entry name" value="HTH-TYPE TRANSCRIPTIONAL REGULATOR RUTR"/>
    <property type="match status" value="1"/>
</dbReference>
<dbReference type="RefSeq" id="WP_019434048.1">
    <property type="nucleotide sequence ID" value="NZ_FPAB01000004.1"/>
</dbReference>
<dbReference type="InterPro" id="IPR039538">
    <property type="entry name" value="BetI_C"/>
</dbReference>
<dbReference type="STRING" id="1176198.SAMN05444716_104494"/>
<keyword evidence="1" id="KW-0678">Repressor</keyword>
<dbReference type="SUPFAM" id="SSF46689">
    <property type="entry name" value="Homeodomain-like"/>
    <property type="match status" value="1"/>
</dbReference>
<keyword evidence="3 5" id="KW-0238">DNA-binding</keyword>
<dbReference type="Pfam" id="PF13977">
    <property type="entry name" value="TetR_C_6"/>
    <property type="match status" value="1"/>
</dbReference>
<evidence type="ECO:0000256" key="3">
    <source>
        <dbReference type="ARBA" id="ARBA00023125"/>
    </source>
</evidence>
<evidence type="ECO:0000256" key="5">
    <source>
        <dbReference type="PROSITE-ProRule" id="PRU00335"/>
    </source>
</evidence>
<evidence type="ECO:0000313" key="7">
    <source>
        <dbReference type="EMBL" id="SFS85913.1"/>
    </source>
</evidence>
<keyword evidence="2" id="KW-0805">Transcription regulation</keyword>
<dbReference type="PANTHER" id="PTHR30055:SF234">
    <property type="entry name" value="HTH-TYPE TRANSCRIPTIONAL REGULATOR BETI"/>
    <property type="match status" value="1"/>
</dbReference>
<dbReference type="Proteomes" id="UP000198873">
    <property type="component" value="Unassembled WGS sequence"/>
</dbReference>
<evidence type="ECO:0000259" key="6">
    <source>
        <dbReference type="PROSITE" id="PS50977"/>
    </source>
</evidence>
<dbReference type="Pfam" id="PF00440">
    <property type="entry name" value="TetR_N"/>
    <property type="match status" value="1"/>
</dbReference>
<feature type="DNA-binding region" description="H-T-H motif" evidence="5">
    <location>
        <begin position="31"/>
        <end position="50"/>
    </location>
</feature>
<gene>
    <name evidence="7" type="ORF">SAMN05444716_104494</name>
</gene>
<name>A0A1I6T9V0_9ACTN</name>
<dbReference type="SUPFAM" id="SSF48498">
    <property type="entry name" value="Tetracyclin repressor-like, C-terminal domain"/>
    <property type="match status" value="1"/>
</dbReference>
<feature type="domain" description="HTH tetR-type" evidence="6">
    <location>
        <begin position="8"/>
        <end position="68"/>
    </location>
</feature>
<proteinExistence type="predicted"/>
<protein>
    <submittedName>
        <fullName evidence="7">DNA-binding transcriptional regulator, AcrR family</fullName>
    </submittedName>
</protein>
<dbReference type="Gene3D" id="1.10.357.10">
    <property type="entry name" value="Tetracycline Repressor, domain 2"/>
    <property type="match status" value="1"/>
</dbReference>
<dbReference type="GO" id="GO:0003700">
    <property type="term" value="F:DNA-binding transcription factor activity"/>
    <property type="evidence" value="ECO:0007669"/>
    <property type="project" value="TreeGrafter"/>
</dbReference>
<dbReference type="InterPro" id="IPR009057">
    <property type="entry name" value="Homeodomain-like_sf"/>
</dbReference>
<evidence type="ECO:0000256" key="2">
    <source>
        <dbReference type="ARBA" id="ARBA00023015"/>
    </source>
</evidence>
<sequence>MSRPSHGGATDERLTRAVHDVLARQGLERLTIRAVATAAGCTTGLVMHRFPNRRALLLHARRTMHENARARVEAIEAAAPDPRTALRDVLRNGLSLDEPTTDASVVWVGFLAASVTDPELTAEHRAHNASWRQRITRLVASAAPDWPAERVRTVAYALVAMVEGAAALATADPDTFTPAEQTGLLDATLAAHGLA</sequence>
<evidence type="ECO:0000256" key="1">
    <source>
        <dbReference type="ARBA" id="ARBA00022491"/>
    </source>
</evidence>
<evidence type="ECO:0000313" key="8">
    <source>
        <dbReference type="Proteomes" id="UP000198873"/>
    </source>
</evidence>
<dbReference type="InterPro" id="IPR036271">
    <property type="entry name" value="Tet_transcr_reg_TetR-rel_C_sf"/>
</dbReference>
<dbReference type="AlphaFoldDB" id="A0A1I6T9V0"/>
<dbReference type="PROSITE" id="PS50977">
    <property type="entry name" value="HTH_TETR_2"/>
    <property type="match status" value="1"/>
</dbReference>
<evidence type="ECO:0000256" key="4">
    <source>
        <dbReference type="ARBA" id="ARBA00023163"/>
    </source>
</evidence>
<dbReference type="InterPro" id="IPR001647">
    <property type="entry name" value="HTH_TetR"/>
</dbReference>
<accession>A0A1I6T9V0</accession>
<dbReference type="InterPro" id="IPR050109">
    <property type="entry name" value="HTH-type_TetR-like_transc_reg"/>
</dbReference>
<organism evidence="7 8">
    <name type="scientific">Streptomyces harbinensis</name>
    <dbReference type="NCBI Taxonomy" id="1176198"/>
    <lineage>
        <taxon>Bacteria</taxon>
        <taxon>Bacillati</taxon>
        <taxon>Actinomycetota</taxon>
        <taxon>Actinomycetes</taxon>
        <taxon>Kitasatosporales</taxon>
        <taxon>Streptomycetaceae</taxon>
        <taxon>Streptomyces</taxon>
    </lineage>
</organism>
<dbReference type="EMBL" id="FPAB01000004">
    <property type="protein sequence ID" value="SFS85913.1"/>
    <property type="molecule type" value="Genomic_DNA"/>
</dbReference>
<reference evidence="8" key="1">
    <citation type="submission" date="2016-10" db="EMBL/GenBank/DDBJ databases">
        <authorList>
            <person name="Varghese N."/>
            <person name="Submissions S."/>
        </authorList>
    </citation>
    <scope>NUCLEOTIDE SEQUENCE [LARGE SCALE GENOMIC DNA]</scope>
    <source>
        <strain evidence="8">CGMCC 4.7047</strain>
    </source>
</reference>
<keyword evidence="8" id="KW-1185">Reference proteome</keyword>